<dbReference type="InterPro" id="IPR001029">
    <property type="entry name" value="Flagellin_N"/>
</dbReference>
<comment type="subcellular location">
    <subcellularLocation>
        <location evidence="3">Secreted</location>
    </subcellularLocation>
    <subcellularLocation>
        <location evidence="3">Bacterial flagellum</location>
    </subcellularLocation>
</comment>
<dbReference type="InterPro" id="IPR046358">
    <property type="entry name" value="Flagellin_C"/>
</dbReference>
<keyword evidence="3" id="KW-0964">Secreted</keyword>
<keyword evidence="6" id="KW-0282">Flagellum</keyword>
<dbReference type="OrthoDB" id="9789525at2"/>
<evidence type="ECO:0000256" key="3">
    <source>
        <dbReference type="RuleBase" id="RU362073"/>
    </source>
</evidence>
<feature type="domain" description="Flagellin C-terminal" evidence="5">
    <location>
        <begin position="190"/>
        <end position="274"/>
    </location>
</feature>
<sequence length="275" mass="29126">MGLRVTTNMASIAAQRSLAAQSKKLEHASQALSTGSRIVRAADDSAGLAISENMKSEIRATAQARSNAFNAISATQVGEGGLSEVSNLITRLRELGVQAASDSVGQKERQYLQLEAKSLSDEIDRIAKTTKFGEKMLLDGSNAAFDFHVGSDSGKENIITYRIEGNATSSELNLDSVDITSKSGARDLLSNAEQALEKVSTMRASFGAIQSRLESTVNGLDVKYENMSAARSRIADADIAKESSDLASATMLQSAGLSVLAQANQQPYAVMKLLG</sequence>
<dbReference type="PRINTS" id="PR00207">
    <property type="entry name" value="FLAGELLIN"/>
</dbReference>
<evidence type="ECO:0000313" key="7">
    <source>
        <dbReference type="Proteomes" id="UP000012040"/>
    </source>
</evidence>
<evidence type="ECO:0000259" key="4">
    <source>
        <dbReference type="Pfam" id="PF00669"/>
    </source>
</evidence>
<dbReference type="Gene3D" id="6.10.10.10">
    <property type="entry name" value="Flagellar export chaperone, C-terminal domain"/>
    <property type="match status" value="1"/>
</dbReference>
<gene>
    <name evidence="6" type="ORF">A11Q_2087</name>
</gene>
<dbReference type="RefSeq" id="WP_015470793.1">
    <property type="nucleotide sequence ID" value="NC_020813.1"/>
</dbReference>
<dbReference type="AlphaFoldDB" id="M4VAP6"/>
<keyword evidence="6" id="KW-0966">Cell projection</keyword>
<dbReference type="GO" id="GO:0005576">
    <property type="term" value="C:extracellular region"/>
    <property type="evidence" value="ECO:0007669"/>
    <property type="project" value="UniProtKB-SubCell"/>
</dbReference>
<dbReference type="STRING" id="1184267.A11Q_2087"/>
<feature type="domain" description="Flagellin N-terminal" evidence="4">
    <location>
        <begin position="5"/>
        <end position="142"/>
    </location>
</feature>
<proteinExistence type="inferred from homology"/>
<dbReference type="KEGG" id="bex:A11Q_2087"/>
<dbReference type="GO" id="GO:0009288">
    <property type="term" value="C:bacterial-type flagellum"/>
    <property type="evidence" value="ECO:0007669"/>
    <property type="project" value="UniProtKB-SubCell"/>
</dbReference>
<dbReference type="Pfam" id="PF00700">
    <property type="entry name" value="Flagellin_C"/>
    <property type="match status" value="1"/>
</dbReference>
<dbReference type="InterPro" id="IPR001492">
    <property type="entry name" value="Flagellin"/>
</dbReference>
<dbReference type="EMBL" id="CP003537">
    <property type="protein sequence ID" value="AGH96303.1"/>
    <property type="molecule type" value="Genomic_DNA"/>
</dbReference>
<reference evidence="6 7" key="1">
    <citation type="journal article" date="2013" name="ISME J.">
        <title>By their genes ye shall know them: genomic signatures of predatory bacteria.</title>
        <authorList>
            <person name="Pasternak Z."/>
            <person name="Pietrokovski S."/>
            <person name="Rotem O."/>
            <person name="Gophna U."/>
            <person name="Lurie-Weinberger M.N."/>
            <person name="Jurkevitch E."/>
        </authorList>
    </citation>
    <scope>NUCLEOTIDE SEQUENCE [LARGE SCALE GENOMIC DNA]</scope>
    <source>
        <strain evidence="6 7">JSS</strain>
    </source>
</reference>
<keyword evidence="6" id="KW-0969">Cilium</keyword>
<evidence type="ECO:0000256" key="1">
    <source>
        <dbReference type="ARBA" id="ARBA00005709"/>
    </source>
</evidence>
<comment type="similarity">
    <text evidence="1 3">Belongs to the bacterial flagellin family.</text>
</comment>
<name>M4VAP6_9BACT</name>
<dbReference type="eggNOG" id="COG1344">
    <property type="taxonomic scope" value="Bacteria"/>
</dbReference>
<evidence type="ECO:0000313" key="6">
    <source>
        <dbReference type="EMBL" id="AGH96303.1"/>
    </source>
</evidence>
<dbReference type="Pfam" id="PF00669">
    <property type="entry name" value="Flagellin_N"/>
    <property type="match status" value="1"/>
</dbReference>
<dbReference type="SUPFAM" id="SSF64518">
    <property type="entry name" value="Phase 1 flagellin"/>
    <property type="match status" value="1"/>
</dbReference>
<dbReference type="Proteomes" id="UP000012040">
    <property type="component" value="Chromosome"/>
</dbReference>
<dbReference type="PANTHER" id="PTHR42792:SF2">
    <property type="entry name" value="FLAGELLIN"/>
    <property type="match status" value="1"/>
</dbReference>
<protein>
    <recommendedName>
        <fullName evidence="3">Flagellin</fullName>
    </recommendedName>
</protein>
<evidence type="ECO:0000259" key="5">
    <source>
        <dbReference type="Pfam" id="PF00700"/>
    </source>
</evidence>
<keyword evidence="7" id="KW-1185">Reference proteome</keyword>
<dbReference type="PANTHER" id="PTHR42792">
    <property type="entry name" value="FLAGELLIN"/>
    <property type="match status" value="1"/>
</dbReference>
<comment type="function">
    <text evidence="3">Flagellin is the subunit protein which polymerizes to form the filaments of bacterial flagella.</text>
</comment>
<dbReference type="InterPro" id="IPR042187">
    <property type="entry name" value="Flagellin_C_sub2"/>
</dbReference>
<dbReference type="PATRIC" id="fig|1184267.3.peg.2112"/>
<dbReference type="Gene3D" id="1.20.1330.10">
    <property type="entry name" value="f41 fragment of flagellin, N-terminal domain"/>
    <property type="match status" value="1"/>
</dbReference>
<evidence type="ECO:0000256" key="2">
    <source>
        <dbReference type="ARBA" id="ARBA00023143"/>
    </source>
</evidence>
<dbReference type="HOGENOM" id="CLU_011142_2_2_7"/>
<organism evidence="6 7">
    <name type="scientific">Pseudobdellovibrio exovorus JSS</name>
    <dbReference type="NCBI Taxonomy" id="1184267"/>
    <lineage>
        <taxon>Bacteria</taxon>
        <taxon>Pseudomonadati</taxon>
        <taxon>Bdellovibrionota</taxon>
        <taxon>Bdellovibrionia</taxon>
        <taxon>Bdellovibrionales</taxon>
        <taxon>Pseudobdellovibrionaceae</taxon>
        <taxon>Pseudobdellovibrio</taxon>
    </lineage>
</organism>
<keyword evidence="2 3" id="KW-0975">Bacterial flagellum</keyword>
<dbReference type="GO" id="GO:0005198">
    <property type="term" value="F:structural molecule activity"/>
    <property type="evidence" value="ECO:0007669"/>
    <property type="project" value="UniProtKB-UniRule"/>
</dbReference>
<accession>M4VAP6</accession>